<organism evidence="1 2">
    <name type="scientific">Kitasatospora purpeofusca</name>
    <dbReference type="NCBI Taxonomy" id="67352"/>
    <lineage>
        <taxon>Bacteria</taxon>
        <taxon>Bacillati</taxon>
        <taxon>Actinomycetota</taxon>
        <taxon>Actinomycetes</taxon>
        <taxon>Kitasatosporales</taxon>
        <taxon>Streptomycetaceae</taxon>
        <taxon>Kitasatospora</taxon>
    </lineage>
</organism>
<protein>
    <submittedName>
        <fullName evidence="1">Uncharacterized protein</fullName>
    </submittedName>
</protein>
<dbReference type="Proteomes" id="UP001432222">
    <property type="component" value="Chromosome"/>
</dbReference>
<gene>
    <name evidence="1" type="ORF">OHA16_11810</name>
</gene>
<name>A0ABZ1TYI0_9ACTN</name>
<proteinExistence type="predicted"/>
<evidence type="ECO:0000313" key="1">
    <source>
        <dbReference type="EMBL" id="WUQ83589.1"/>
    </source>
</evidence>
<sequence length="108" mass="11429">MDREELIAALERHGTEGAGRSVLALRAGTSFQVWAGSTAPASRLFAIWAWRAECLAEDGIVSHWDFDQGLPDLRRAGDTAVALGQVGTAGDSQLVFLTADLSSCVAVL</sequence>
<dbReference type="RefSeq" id="WP_328954607.1">
    <property type="nucleotide sequence ID" value="NZ_CP108110.1"/>
</dbReference>
<dbReference type="EMBL" id="CP108110">
    <property type="protein sequence ID" value="WUQ83589.1"/>
    <property type="molecule type" value="Genomic_DNA"/>
</dbReference>
<evidence type="ECO:0000313" key="2">
    <source>
        <dbReference type="Proteomes" id="UP001432222"/>
    </source>
</evidence>
<reference evidence="1" key="1">
    <citation type="submission" date="2022-10" db="EMBL/GenBank/DDBJ databases">
        <title>The complete genomes of actinobacterial strains from the NBC collection.</title>
        <authorList>
            <person name="Joergensen T.S."/>
            <person name="Alvarez Arevalo M."/>
            <person name="Sterndorff E.B."/>
            <person name="Faurdal D."/>
            <person name="Vuksanovic O."/>
            <person name="Mourched A.-S."/>
            <person name="Charusanti P."/>
            <person name="Shaw S."/>
            <person name="Blin K."/>
            <person name="Weber T."/>
        </authorList>
    </citation>
    <scope>NUCLEOTIDE SEQUENCE</scope>
    <source>
        <strain evidence="1">NBC_00222</strain>
    </source>
</reference>
<accession>A0ABZ1TYI0</accession>
<keyword evidence="2" id="KW-1185">Reference proteome</keyword>